<evidence type="ECO:0000256" key="1">
    <source>
        <dbReference type="ARBA" id="ARBA00022448"/>
    </source>
</evidence>
<protein>
    <submittedName>
        <fullName evidence="7">Thioredoxin M1, chloroplastic</fullName>
    </submittedName>
</protein>
<evidence type="ECO:0000313" key="8">
    <source>
        <dbReference type="Proteomes" id="UP000036987"/>
    </source>
</evidence>
<dbReference type="CDD" id="cd02947">
    <property type="entry name" value="TRX_family"/>
    <property type="match status" value="1"/>
</dbReference>
<evidence type="ECO:0000256" key="5">
    <source>
        <dbReference type="ARBA" id="ARBA00023284"/>
    </source>
</evidence>
<evidence type="ECO:0000313" key="7">
    <source>
        <dbReference type="EMBL" id="KMZ72830.1"/>
    </source>
</evidence>
<dbReference type="STRING" id="29655.A0A0K9PX73"/>
<dbReference type="OrthoDB" id="2121326at2759"/>
<proteinExistence type="predicted"/>
<dbReference type="Proteomes" id="UP000036987">
    <property type="component" value="Unassembled WGS sequence"/>
</dbReference>
<dbReference type="GO" id="GO:0015035">
    <property type="term" value="F:protein-disulfide reductase activity"/>
    <property type="evidence" value="ECO:0000318"/>
    <property type="project" value="GO_Central"/>
</dbReference>
<gene>
    <name evidence="7" type="ORF">ZOSMA_15G01700</name>
</gene>
<dbReference type="PROSITE" id="PS51352">
    <property type="entry name" value="THIOREDOXIN_2"/>
    <property type="match status" value="1"/>
</dbReference>
<dbReference type="FunFam" id="3.40.30.10:FF:000001">
    <property type="entry name" value="Thioredoxin"/>
    <property type="match status" value="1"/>
</dbReference>
<keyword evidence="4" id="KW-1015">Disulfide bond</keyword>
<feature type="domain" description="Thioredoxin" evidence="6">
    <location>
        <begin position="79"/>
        <end position="189"/>
    </location>
</feature>
<accession>A0A0K9PX73</accession>
<evidence type="ECO:0000259" key="6">
    <source>
        <dbReference type="PROSITE" id="PS51352"/>
    </source>
</evidence>
<dbReference type="EMBL" id="LFYR01000620">
    <property type="protein sequence ID" value="KMZ72830.1"/>
    <property type="molecule type" value="Genomic_DNA"/>
</dbReference>
<dbReference type="NCBIfam" id="TIGR01068">
    <property type="entry name" value="thioredoxin"/>
    <property type="match status" value="1"/>
</dbReference>
<evidence type="ECO:0000256" key="4">
    <source>
        <dbReference type="ARBA" id="ARBA00023157"/>
    </source>
</evidence>
<dbReference type="GO" id="GO:0005737">
    <property type="term" value="C:cytoplasm"/>
    <property type="evidence" value="ECO:0000318"/>
    <property type="project" value="GO_Central"/>
</dbReference>
<evidence type="ECO:0000256" key="3">
    <source>
        <dbReference type="ARBA" id="ARBA00022982"/>
    </source>
</evidence>
<dbReference type="PANTHER" id="PTHR45663">
    <property type="entry name" value="GEO12009P1"/>
    <property type="match status" value="1"/>
</dbReference>
<dbReference type="InterPro" id="IPR013766">
    <property type="entry name" value="Thioredoxin_domain"/>
</dbReference>
<reference evidence="8" key="1">
    <citation type="journal article" date="2016" name="Nature">
        <title>The genome of the seagrass Zostera marina reveals angiosperm adaptation to the sea.</title>
        <authorList>
            <person name="Olsen J.L."/>
            <person name="Rouze P."/>
            <person name="Verhelst B."/>
            <person name="Lin Y.-C."/>
            <person name="Bayer T."/>
            <person name="Collen J."/>
            <person name="Dattolo E."/>
            <person name="De Paoli E."/>
            <person name="Dittami S."/>
            <person name="Maumus F."/>
            <person name="Michel G."/>
            <person name="Kersting A."/>
            <person name="Lauritano C."/>
            <person name="Lohaus R."/>
            <person name="Toepel M."/>
            <person name="Tonon T."/>
            <person name="Vanneste K."/>
            <person name="Amirebrahimi M."/>
            <person name="Brakel J."/>
            <person name="Bostroem C."/>
            <person name="Chovatia M."/>
            <person name="Grimwood J."/>
            <person name="Jenkins J.W."/>
            <person name="Jueterbock A."/>
            <person name="Mraz A."/>
            <person name="Stam W.T."/>
            <person name="Tice H."/>
            <person name="Bornberg-Bauer E."/>
            <person name="Green P.J."/>
            <person name="Pearson G.A."/>
            <person name="Procaccini G."/>
            <person name="Duarte C.M."/>
            <person name="Schmutz J."/>
            <person name="Reusch T.B.H."/>
            <person name="Van de Peer Y."/>
        </authorList>
    </citation>
    <scope>NUCLEOTIDE SEQUENCE [LARGE SCALE GENOMIC DNA]</scope>
    <source>
        <strain evidence="8">cv. Finnish</strain>
    </source>
</reference>
<dbReference type="Pfam" id="PF00085">
    <property type="entry name" value="Thioredoxin"/>
    <property type="match status" value="1"/>
</dbReference>
<name>A0A0K9PX73_ZOSMR</name>
<keyword evidence="5" id="KW-0676">Redox-active center</keyword>
<keyword evidence="2" id="KW-0809">Transit peptide</keyword>
<dbReference type="SUPFAM" id="SSF52833">
    <property type="entry name" value="Thioredoxin-like"/>
    <property type="match status" value="1"/>
</dbReference>
<keyword evidence="1" id="KW-0813">Transport</keyword>
<keyword evidence="8" id="KW-1185">Reference proteome</keyword>
<comment type="caution">
    <text evidence="7">The sequence shown here is derived from an EMBL/GenBank/DDBJ whole genome shotgun (WGS) entry which is preliminary data.</text>
</comment>
<keyword evidence="3" id="KW-0249">Electron transport</keyword>
<dbReference type="PROSITE" id="PS00194">
    <property type="entry name" value="THIOREDOXIN_1"/>
    <property type="match status" value="1"/>
</dbReference>
<dbReference type="Gene3D" id="3.40.30.10">
    <property type="entry name" value="Glutaredoxin"/>
    <property type="match status" value="1"/>
</dbReference>
<organism evidence="7 8">
    <name type="scientific">Zostera marina</name>
    <name type="common">Eelgrass</name>
    <dbReference type="NCBI Taxonomy" id="29655"/>
    <lineage>
        <taxon>Eukaryota</taxon>
        <taxon>Viridiplantae</taxon>
        <taxon>Streptophyta</taxon>
        <taxon>Embryophyta</taxon>
        <taxon>Tracheophyta</taxon>
        <taxon>Spermatophyta</taxon>
        <taxon>Magnoliopsida</taxon>
        <taxon>Liliopsida</taxon>
        <taxon>Zosteraceae</taxon>
        <taxon>Zostera</taxon>
    </lineage>
</organism>
<dbReference type="InterPro" id="IPR036249">
    <property type="entry name" value="Thioredoxin-like_sf"/>
</dbReference>
<dbReference type="PRINTS" id="PR00421">
    <property type="entry name" value="THIOREDOXIN"/>
</dbReference>
<evidence type="ECO:0000256" key="2">
    <source>
        <dbReference type="ARBA" id="ARBA00022946"/>
    </source>
</evidence>
<dbReference type="AlphaFoldDB" id="A0A0K9PX73"/>
<dbReference type="InterPro" id="IPR017937">
    <property type="entry name" value="Thioredoxin_CS"/>
</dbReference>
<dbReference type="InterPro" id="IPR005746">
    <property type="entry name" value="Thioredoxin"/>
</dbReference>
<dbReference type="PANTHER" id="PTHR45663:SF11">
    <property type="entry name" value="GEO12009P1"/>
    <property type="match status" value="1"/>
</dbReference>
<dbReference type="OMA" id="FPANERR"/>
<sequence length="189" mass="20316">MAAAVLGSLTVPRFSSGLLRDGEASRMVVAVVPSGRRLGDLPEFRSLRSSRPDVVKSKTVSGGSAKFDRRSGVVCQAGETNIDGVPDVTSETWQTSVLESDIPVLVDFWAEWCGPCTLILPVIAELSKDFAGRLKCLKLNTDDNATIATQYGIRSIPTVMLFKNGEKKETIIGAVSKKALLGSIEKFVE</sequence>